<feature type="compositionally biased region" description="Low complexity" evidence="6">
    <location>
        <begin position="360"/>
        <end position="370"/>
    </location>
</feature>
<keyword evidence="5 7" id="KW-0472">Membrane</keyword>
<feature type="transmembrane region" description="Helical" evidence="7">
    <location>
        <begin position="263"/>
        <end position="283"/>
    </location>
</feature>
<dbReference type="InterPro" id="IPR000620">
    <property type="entry name" value="EamA_dom"/>
</dbReference>
<feature type="region of interest" description="Disordered" evidence="6">
    <location>
        <begin position="1"/>
        <end position="46"/>
    </location>
</feature>
<evidence type="ECO:0000259" key="8">
    <source>
        <dbReference type="Pfam" id="PF00892"/>
    </source>
</evidence>
<feature type="region of interest" description="Disordered" evidence="6">
    <location>
        <begin position="336"/>
        <end position="392"/>
    </location>
</feature>
<evidence type="ECO:0000256" key="3">
    <source>
        <dbReference type="ARBA" id="ARBA00022692"/>
    </source>
</evidence>
<feature type="transmembrane region" description="Helical" evidence="7">
    <location>
        <begin position="113"/>
        <end position="134"/>
    </location>
</feature>
<feature type="compositionally biased region" description="Pro residues" evidence="6">
    <location>
        <begin position="9"/>
        <end position="32"/>
    </location>
</feature>
<feature type="transmembrane region" description="Helical" evidence="7">
    <location>
        <begin position="172"/>
        <end position="192"/>
    </location>
</feature>
<dbReference type="GO" id="GO:0016020">
    <property type="term" value="C:membrane"/>
    <property type="evidence" value="ECO:0007669"/>
    <property type="project" value="UniProtKB-SubCell"/>
</dbReference>
<organism evidence="9 10">
    <name type="scientific">Streptomyces violaceoruber</name>
    <dbReference type="NCBI Taxonomy" id="1935"/>
    <lineage>
        <taxon>Bacteria</taxon>
        <taxon>Bacillati</taxon>
        <taxon>Actinomycetota</taxon>
        <taxon>Actinomycetes</taxon>
        <taxon>Kitasatosporales</taxon>
        <taxon>Streptomycetaceae</taxon>
        <taxon>Streptomyces</taxon>
        <taxon>Streptomyces violaceoruber group</taxon>
    </lineage>
</organism>
<evidence type="ECO:0000256" key="5">
    <source>
        <dbReference type="ARBA" id="ARBA00023136"/>
    </source>
</evidence>
<feature type="domain" description="EamA" evidence="8">
    <location>
        <begin position="58"/>
        <end position="186"/>
    </location>
</feature>
<feature type="transmembrane region" description="Helical" evidence="7">
    <location>
        <begin position="140"/>
        <end position="160"/>
    </location>
</feature>
<gene>
    <name evidence="9" type="ORF">B1H20_03675</name>
</gene>
<evidence type="ECO:0000256" key="1">
    <source>
        <dbReference type="ARBA" id="ARBA00004141"/>
    </source>
</evidence>
<evidence type="ECO:0000256" key="7">
    <source>
        <dbReference type="SAM" id="Phobius"/>
    </source>
</evidence>
<feature type="domain" description="EamA" evidence="8">
    <location>
        <begin position="199"/>
        <end position="333"/>
    </location>
</feature>
<feature type="transmembrane region" description="Helical" evidence="7">
    <location>
        <begin position="229"/>
        <end position="251"/>
    </location>
</feature>
<sequence length="392" mass="40153">MSAPREPAATPPASPPSPPAPSASTAPLPPPAATARAPLADRRPSTPRPALDWRVRFVALSLIWGFSFLLIKVGTEGYAPFQVTFGRLLAGTAVLVAAMAMRRERLPRSARTWVHLTVAALLLNALPFSLFSYAELTIPSTLAGICNATSPLWGMALSVVAVSEDRPTRRRVAGLGVGFLGVLTVLGAWQGFSGLDLPGTGMALLASFCYPVGWIYVRRTLAGTGSSTLALTGSQLLLGTVQLAVVTPLFTSAPTSFPVLPTLSVLALGALGTGLAVLLQYGLVQEVGPTTAQMVTYFIPVIATAAGVALLGEQLSWNTPVGALIVLIGAALTQSRAPPATPTATPPPTPTPAPAPAPAPAENTPTAHAASPGDAHTALPDPPEAAACLSRS</sequence>
<dbReference type="Proteomes" id="UP000192445">
    <property type="component" value="Chromosome"/>
</dbReference>
<feature type="transmembrane region" description="Helical" evidence="7">
    <location>
        <begin position="198"/>
        <end position="217"/>
    </location>
</feature>
<dbReference type="RefSeq" id="WP_083192101.1">
    <property type="nucleotide sequence ID" value="NZ_CP020570.1"/>
</dbReference>
<keyword evidence="4 7" id="KW-1133">Transmembrane helix</keyword>
<feature type="transmembrane region" description="Helical" evidence="7">
    <location>
        <begin position="83"/>
        <end position="101"/>
    </location>
</feature>
<keyword evidence="3 7" id="KW-0812">Transmembrane</keyword>
<dbReference type="EMBL" id="CP020570">
    <property type="protein sequence ID" value="ARF60588.1"/>
    <property type="molecule type" value="Genomic_DNA"/>
</dbReference>
<dbReference type="SUPFAM" id="SSF103481">
    <property type="entry name" value="Multidrug resistance efflux transporter EmrE"/>
    <property type="match status" value="2"/>
</dbReference>
<name>A0A1V0U6E6_STRVN</name>
<evidence type="ECO:0000313" key="10">
    <source>
        <dbReference type="Proteomes" id="UP000192445"/>
    </source>
</evidence>
<dbReference type="AlphaFoldDB" id="A0A1V0U6E6"/>
<dbReference type="PANTHER" id="PTHR32322:SF9">
    <property type="entry name" value="AMINO-ACID METABOLITE EFFLUX PUMP-RELATED"/>
    <property type="match status" value="1"/>
</dbReference>
<dbReference type="KEGG" id="svu:B1H20_03675"/>
<feature type="transmembrane region" description="Helical" evidence="7">
    <location>
        <begin position="295"/>
        <end position="311"/>
    </location>
</feature>
<feature type="compositionally biased region" description="Pro residues" evidence="6">
    <location>
        <begin position="339"/>
        <end position="359"/>
    </location>
</feature>
<evidence type="ECO:0000313" key="9">
    <source>
        <dbReference type="EMBL" id="ARF60588.1"/>
    </source>
</evidence>
<comment type="similarity">
    <text evidence="2">Belongs to the EamA transporter family.</text>
</comment>
<dbReference type="PANTHER" id="PTHR32322">
    <property type="entry name" value="INNER MEMBRANE TRANSPORTER"/>
    <property type="match status" value="1"/>
</dbReference>
<evidence type="ECO:0000256" key="2">
    <source>
        <dbReference type="ARBA" id="ARBA00007362"/>
    </source>
</evidence>
<dbReference type="InterPro" id="IPR037185">
    <property type="entry name" value="EmrE-like"/>
</dbReference>
<dbReference type="InterPro" id="IPR050638">
    <property type="entry name" value="AA-Vitamin_Transporters"/>
</dbReference>
<proteinExistence type="inferred from homology"/>
<accession>A0A1V0U6E6</accession>
<dbReference type="Pfam" id="PF00892">
    <property type="entry name" value="EamA"/>
    <property type="match status" value="2"/>
</dbReference>
<reference evidence="9 10" key="1">
    <citation type="submission" date="2017-03" db="EMBL/GenBank/DDBJ databases">
        <title>Complete Genome Sequence of a natural compounds producer, Streptomyces violaceus S21.</title>
        <authorList>
            <person name="Zhong C."/>
            <person name="Zhao Z."/>
            <person name="Fu J."/>
            <person name="Zong G."/>
            <person name="Qin R."/>
            <person name="Cao G."/>
        </authorList>
    </citation>
    <scope>NUCLEOTIDE SEQUENCE [LARGE SCALE GENOMIC DNA]</scope>
    <source>
        <strain evidence="9 10">S21</strain>
    </source>
</reference>
<evidence type="ECO:0000256" key="4">
    <source>
        <dbReference type="ARBA" id="ARBA00022989"/>
    </source>
</evidence>
<feature type="transmembrane region" description="Helical" evidence="7">
    <location>
        <begin position="53"/>
        <end position="71"/>
    </location>
</feature>
<protein>
    <submittedName>
        <fullName evidence="9">EamA family transporter</fullName>
    </submittedName>
</protein>
<comment type="subcellular location">
    <subcellularLocation>
        <location evidence="1">Membrane</location>
        <topology evidence="1">Multi-pass membrane protein</topology>
    </subcellularLocation>
</comment>
<evidence type="ECO:0000256" key="6">
    <source>
        <dbReference type="SAM" id="MobiDB-lite"/>
    </source>
</evidence>